<organism evidence="1 2">
    <name type="scientific">Apiospora phragmitis</name>
    <dbReference type="NCBI Taxonomy" id="2905665"/>
    <lineage>
        <taxon>Eukaryota</taxon>
        <taxon>Fungi</taxon>
        <taxon>Dikarya</taxon>
        <taxon>Ascomycota</taxon>
        <taxon>Pezizomycotina</taxon>
        <taxon>Sordariomycetes</taxon>
        <taxon>Xylariomycetidae</taxon>
        <taxon>Amphisphaeriales</taxon>
        <taxon>Apiosporaceae</taxon>
        <taxon>Apiospora</taxon>
    </lineage>
</organism>
<evidence type="ECO:0000313" key="1">
    <source>
        <dbReference type="EMBL" id="KAK8048570.1"/>
    </source>
</evidence>
<comment type="caution">
    <text evidence="1">The sequence shown here is derived from an EMBL/GenBank/DDBJ whole genome shotgun (WGS) entry which is preliminary data.</text>
</comment>
<proteinExistence type="predicted"/>
<reference evidence="1 2" key="1">
    <citation type="submission" date="2023-01" db="EMBL/GenBank/DDBJ databases">
        <title>Analysis of 21 Apiospora genomes using comparative genomics revels a genus with tremendous synthesis potential of carbohydrate active enzymes and secondary metabolites.</title>
        <authorList>
            <person name="Sorensen T."/>
        </authorList>
    </citation>
    <scope>NUCLEOTIDE SEQUENCE [LARGE SCALE GENOMIC DNA]</scope>
    <source>
        <strain evidence="1 2">CBS 135458</strain>
    </source>
</reference>
<name>A0ABR1TPH5_9PEZI</name>
<evidence type="ECO:0000313" key="2">
    <source>
        <dbReference type="Proteomes" id="UP001480595"/>
    </source>
</evidence>
<protein>
    <submittedName>
        <fullName evidence="1">Ph domain protein</fullName>
    </submittedName>
</protein>
<dbReference type="EMBL" id="JAQQWL010000011">
    <property type="protein sequence ID" value="KAK8048570.1"/>
    <property type="molecule type" value="Genomic_DNA"/>
</dbReference>
<dbReference type="Proteomes" id="UP001480595">
    <property type="component" value="Unassembled WGS sequence"/>
</dbReference>
<dbReference type="RefSeq" id="XP_066710819.1">
    <property type="nucleotide sequence ID" value="XM_066861709.1"/>
</dbReference>
<accession>A0ABR1TPH5</accession>
<keyword evidence="2" id="KW-1185">Reference proteome</keyword>
<gene>
    <name evidence="1" type="ORF">PG994_010300</name>
</gene>
<sequence length="96" mass="10537">MALDGFPRSFTTGAHGCTEVRVPQIYHFNQDMHTQVLQDFADTTDLTAVLLQSAIEKVLPGSSPKVVGQALGSWLREFHDWASMPAQKPLLEAGRA</sequence>
<dbReference type="GeneID" id="92094772"/>